<evidence type="ECO:0000313" key="4">
    <source>
        <dbReference type="Proteomes" id="UP000248798"/>
    </source>
</evidence>
<reference evidence="2 5" key="2">
    <citation type="submission" date="2019-02" db="EMBL/GenBank/DDBJ databases">
        <title>Complete genome sequence of Desulfobacter hydrogenophilus AcRS1.</title>
        <authorList>
            <person name="Marietou A."/>
            <person name="Lund M.B."/>
            <person name="Marshall I.P.G."/>
            <person name="Schreiber L."/>
            <person name="Jorgensen B."/>
        </authorList>
    </citation>
    <scope>NUCLEOTIDE SEQUENCE [LARGE SCALE GENOMIC DNA]</scope>
    <source>
        <strain evidence="2 5">AcRS1</strain>
    </source>
</reference>
<dbReference type="AlphaFoldDB" id="A0A328FGM4"/>
<reference evidence="3 4" key="1">
    <citation type="submission" date="2018-06" db="EMBL/GenBank/DDBJ databases">
        <title>Complete Genome Sequence of Desulfobacter hydrogenophilus (DSM3380).</title>
        <authorList>
            <person name="Marietou A."/>
            <person name="Schreiber L."/>
            <person name="Marshall I."/>
            <person name="Jorgensen B."/>
        </authorList>
    </citation>
    <scope>NUCLEOTIDE SEQUENCE [LARGE SCALE GENOMIC DNA]</scope>
    <source>
        <strain evidence="3 4">DSM 3380</strain>
    </source>
</reference>
<organism evidence="3 4">
    <name type="scientific">Desulfobacter hydrogenophilus</name>
    <dbReference type="NCBI Taxonomy" id="2291"/>
    <lineage>
        <taxon>Bacteria</taxon>
        <taxon>Pseudomonadati</taxon>
        <taxon>Thermodesulfobacteriota</taxon>
        <taxon>Desulfobacteria</taxon>
        <taxon>Desulfobacterales</taxon>
        <taxon>Desulfobacteraceae</taxon>
        <taxon>Desulfobacter</taxon>
    </lineage>
</organism>
<sequence length="118" mass="13573">MNLKPTCKSQYLAVHSEARQLLDQGYTKKTVFDYFVAQKKITMSYKAWVKIVDNYDQKSPFSRKKKTSTARKTIGQSLGSKKGKFSHSNDPYPTEDTTDSIVEEKENEKPFNLIQKGK</sequence>
<dbReference type="RefSeq" id="WP_111953038.1">
    <property type="nucleotide sequence ID" value="NZ_CP036313.1"/>
</dbReference>
<evidence type="ECO:0000313" key="2">
    <source>
        <dbReference type="EMBL" id="QBH13511.1"/>
    </source>
</evidence>
<keyword evidence="5" id="KW-1185">Reference proteome</keyword>
<dbReference type="InterPro" id="IPR035225">
    <property type="entry name" value="DUF5338"/>
</dbReference>
<accession>A0A328FGM4</accession>
<dbReference type="EMBL" id="CP036313">
    <property type="protein sequence ID" value="QBH13511.1"/>
    <property type="molecule type" value="Genomic_DNA"/>
</dbReference>
<evidence type="ECO:0000256" key="1">
    <source>
        <dbReference type="SAM" id="MobiDB-lite"/>
    </source>
</evidence>
<evidence type="ECO:0000313" key="3">
    <source>
        <dbReference type="EMBL" id="RAM03761.1"/>
    </source>
</evidence>
<gene>
    <name evidence="3" type="ORF">DO021_01525</name>
    <name evidence="2" type="ORF">EYB58_11595</name>
</gene>
<evidence type="ECO:0000313" key="5">
    <source>
        <dbReference type="Proteomes" id="UP000293902"/>
    </source>
</evidence>
<dbReference type="Proteomes" id="UP000248798">
    <property type="component" value="Unassembled WGS sequence"/>
</dbReference>
<name>A0A328FGM4_9BACT</name>
<dbReference type="EMBL" id="QLNI01000002">
    <property type="protein sequence ID" value="RAM03761.1"/>
    <property type="molecule type" value="Genomic_DNA"/>
</dbReference>
<dbReference type="OrthoDB" id="5435745at2"/>
<dbReference type="Proteomes" id="UP000293902">
    <property type="component" value="Chromosome"/>
</dbReference>
<proteinExistence type="predicted"/>
<protein>
    <submittedName>
        <fullName evidence="3">Uncharacterized protein</fullName>
    </submittedName>
</protein>
<feature type="region of interest" description="Disordered" evidence="1">
    <location>
        <begin position="59"/>
        <end position="118"/>
    </location>
</feature>
<dbReference type="Pfam" id="PF17273">
    <property type="entry name" value="DUF5338"/>
    <property type="match status" value="1"/>
</dbReference>